<sequence length="295" mass="29519">MNIENTTGRMGVGVISAGKVGTALGSALRAAGHTVVGAHAASEASRERLDAMLPGVPALDVETIVERAELVILAVPDAELAGLVSGLAKLGTWQAGQIVVHTAARFGVEVLAPAAQAGALTLAIHPAMEFTGTSLDVARLAECRFAVSAPTVLQPIGLALVAEMGGEGVVINSADRPLYDAALAHAVAGIQLAAAGAARVLGIVTGGQLEGDSDAVARPDAPVPGDLLRSFAQSALERGLAGRAEVPDDAAASRHLEALTTLAAESAEVTDVAQAHAAILDVIGRAAQKPDAECG</sequence>
<proteinExistence type="predicted"/>
<organism evidence="2 3">
    <name type="scientific">Trueperella bialowiezensis</name>
    <dbReference type="NCBI Taxonomy" id="312285"/>
    <lineage>
        <taxon>Bacteria</taxon>
        <taxon>Bacillati</taxon>
        <taxon>Actinomycetota</taxon>
        <taxon>Actinomycetes</taxon>
        <taxon>Actinomycetales</taxon>
        <taxon>Actinomycetaceae</taxon>
        <taxon>Trueperella</taxon>
    </lineage>
</organism>
<dbReference type="InterPro" id="IPR036291">
    <property type="entry name" value="NAD(P)-bd_dom_sf"/>
</dbReference>
<dbReference type="EMBL" id="LR134476">
    <property type="protein sequence ID" value="VEI13663.1"/>
    <property type="molecule type" value="Genomic_DNA"/>
</dbReference>
<dbReference type="Gene3D" id="3.40.50.720">
    <property type="entry name" value="NAD(P)-binding Rossmann-like Domain"/>
    <property type="match status" value="1"/>
</dbReference>
<dbReference type="AlphaFoldDB" id="A0A3S4Z5W4"/>
<evidence type="ECO:0000313" key="3">
    <source>
        <dbReference type="Proteomes" id="UP000269542"/>
    </source>
</evidence>
<dbReference type="PANTHER" id="PTHR40459:SF1">
    <property type="entry name" value="CONSERVED HYPOTHETICAL ALANINE AND LEUCINE RICH PROTEIN"/>
    <property type="match status" value="1"/>
</dbReference>
<evidence type="ECO:0000259" key="1">
    <source>
        <dbReference type="Pfam" id="PF10727"/>
    </source>
</evidence>
<reference evidence="2 3" key="1">
    <citation type="submission" date="2018-12" db="EMBL/GenBank/DDBJ databases">
        <authorList>
            <consortium name="Pathogen Informatics"/>
        </authorList>
    </citation>
    <scope>NUCLEOTIDE SEQUENCE [LARGE SCALE GENOMIC DNA]</scope>
    <source>
        <strain evidence="2 3">NCTC13354</strain>
    </source>
</reference>
<protein>
    <submittedName>
        <fullName evidence="2">Panthothenate synthetase</fullName>
    </submittedName>
</protein>
<dbReference type="Pfam" id="PF10727">
    <property type="entry name" value="Rossmann-like"/>
    <property type="match status" value="1"/>
</dbReference>
<dbReference type="PANTHER" id="PTHR40459">
    <property type="entry name" value="CONSERVED HYPOTHETICAL ALANINE AND LEUCINE RICH PROTEIN"/>
    <property type="match status" value="1"/>
</dbReference>
<dbReference type="SUPFAM" id="SSF51735">
    <property type="entry name" value="NAD(P)-binding Rossmann-fold domains"/>
    <property type="match status" value="1"/>
</dbReference>
<accession>A0A3S4Z5W4</accession>
<dbReference type="RefSeq" id="WP_197718431.1">
    <property type="nucleotide sequence ID" value="NZ_LR134476.1"/>
</dbReference>
<name>A0A3S4Z5W4_9ACTO</name>
<dbReference type="Proteomes" id="UP000269542">
    <property type="component" value="Chromosome"/>
</dbReference>
<keyword evidence="3" id="KW-1185">Reference proteome</keyword>
<dbReference type="InterPro" id="IPR019665">
    <property type="entry name" value="OxRdtase/DH_put_Rossmann_dom"/>
</dbReference>
<evidence type="ECO:0000313" key="2">
    <source>
        <dbReference type="EMBL" id="VEI13663.1"/>
    </source>
</evidence>
<feature type="domain" description="Putative oxidoreductase/dehydrogenase Rossmann-like" evidence="1">
    <location>
        <begin position="7"/>
        <end position="126"/>
    </location>
</feature>
<gene>
    <name evidence="2" type="ORF">NCTC13354_01384</name>
</gene>
<dbReference type="KEGG" id="tbw:NCTC13354_01384"/>